<comment type="caution">
    <text evidence="1">The sequence shown here is derived from an EMBL/GenBank/DDBJ whole genome shotgun (WGS) entry which is preliminary data.</text>
</comment>
<name>A0A0F9H3E8_9ZZZZ</name>
<proteinExistence type="predicted"/>
<evidence type="ECO:0000313" key="1">
    <source>
        <dbReference type="EMBL" id="KKL69817.1"/>
    </source>
</evidence>
<feature type="non-terminal residue" evidence="1">
    <location>
        <position position="50"/>
    </location>
</feature>
<accession>A0A0F9H3E8</accession>
<protein>
    <submittedName>
        <fullName evidence="1">Uncharacterized protein</fullName>
    </submittedName>
</protein>
<sequence>MQGRRDGLRLIEKARNEMELAETYRIAMRIAEEIKPEVDAVVSKMVDLME</sequence>
<reference evidence="1" key="1">
    <citation type="journal article" date="2015" name="Nature">
        <title>Complex archaea that bridge the gap between prokaryotes and eukaryotes.</title>
        <authorList>
            <person name="Spang A."/>
            <person name="Saw J.H."/>
            <person name="Jorgensen S.L."/>
            <person name="Zaremba-Niedzwiedzka K."/>
            <person name="Martijn J."/>
            <person name="Lind A.E."/>
            <person name="van Eijk R."/>
            <person name="Schleper C."/>
            <person name="Guy L."/>
            <person name="Ettema T.J."/>
        </authorList>
    </citation>
    <scope>NUCLEOTIDE SEQUENCE</scope>
</reference>
<dbReference type="EMBL" id="LAZR01026095">
    <property type="protein sequence ID" value="KKL69817.1"/>
    <property type="molecule type" value="Genomic_DNA"/>
</dbReference>
<organism evidence="1">
    <name type="scientific">marine sediment metagenome</name>
    <dbReference type="NCBI Taxonomy" id="412755"/>
    <lineage>
        <taxon>unclassified sequences</taxon>
        <taxon>metagenomes</taxon>
        <taxon>ecological metagenomes</taxon>
    </lineage>
</organism>
<gene>
    <name evidence="1" type="ORF">LCGC14_2111170</name>
</gene>
<dbReference type="AlphaFoldDB" id="A0A0F9H3E8"/>